<evidence type="ECO:0000313" key="3">
    <source>
        <dbReference type="Proteomes" id="UP001210978"/>
    </source>
</evidence>
<keyword evidence="3" id="KW-1185">Reference proteome</keyword>
<evidence type="ECO:0000256" key="1">
    <source>
        <dbReference type="SAM" id="SignalP"/>
    </source>
</evidence>
<dbReference type="RefSeq" id="WP_271149464.1">
    <property type="nucleotide sequence ID" value="NZ_CP115859.1"/>
</dbReference>
<sequence>MKKLLLAAMLFGTFSISYAQSYYYDDYRRSITDINWEAIIVDLVLSQTQAREIYVLNDRYDDYDSWNRVYVHNPDRWRNDRYIELERIMGREKYLKFKKKYYKGQNPVAYYNRNKNNGKKYKHGGKKVYIYQEGHGKHKHHDD</sequence>
<keyword evidence="1" id="KW-0732">Signal</keyword>
<accession>A0ABY7QR06</accession>
<dbReference type="EMBL" id="CP115859">
    <property type="protein sequence ID" value="WBV61166.1"/>
    <property type="molecule type" value="Genomic_DNA"/>
</dbReference>
<gene>
    <name evidence="2" type="ORF">PFY12_03370</name>
</gene>
<name>A0ABY7QR06_9FLAO</name>
<dbReference type="Proteomes" id="UP001210978">
    <property type="component" value="Chromosome"/>
</dbReference>
<proteinExistence type="predicted"/>
<feature type="signal peptide" evidence="1">
    <location>
        <begin position="1"/>
        <end position="19"/>
    </location>
</feature>
<feature type="chain" id="PRO_5045740573" evidence="1">
    <location>
        <begin position="20"/>
        <end position="143"/>
    </location>
</feature>
<reference evidence="2 3" key="1">
    <citation type="submission" date="2023-01" db="EMBL/GenBank/DDBJ databases">
        <title>Complete genome of Chryseobacterium camelliae VAN22-5A.</title>
        <authorList>
            <person name="Zong G."/>
            <person name="Cao G."/>
        </authorList>
    </citation>
    <scope>NUCLEOTIDE SEQUENCE [LARGE SCALE GENOMIC DNA]</scope>
    <source>
        <strain evidence="2 3">VAN22-5A</strain>
    </source>
</reference>
<organism evidence="2 3">
    <name type="scientific">Chryseobacterium camelliae</name>
    <dbReference type="NCBI Taxonomy" id="1265445"/>
    <lineage>
        <taxon>Bacteria</taxon>
        <taxon>Pseudomonadati</taxon>
        <taxon>Bacteroidota</taxon>
        <taxon>Flavobacteriia</taxon>
        <taxon>Flavobacteriales</taxon>
        <taxon>Weeksellaceae</taxon>
        <taxon>Chryseobacterium group</taxon>
        <taxon>Chryseobacterium</taxon>
    </lineage>
</organism>
<evidence type="ECO:0000313" key="2">
    <source>
        <dbReference type="EMBL" id="WBV61166.1"/>
    </source>
</evidence>
<protein>
    <submittedName>
        <fullName evidence="2">Uncharacterized protein</fullName>
    </submittedName>
</protein>